<name>A0AAV4HWQ4_9GAST</name>
<keyword evidence="1" id="KW-0812">Transmembrane</keyword>
<evidence type="ECO:0000313" key="3">
    <source>
        <dbReference type="Proteomes" id="UP000762676"/>
    </source>
</evidence>
<gene>
    <name evidence="2" type="ORF">ElyMa_001121300</name>
</gene>
<dbReference type="Proteomes" id="UP000762676">
    <property type="component" value="Unassembled WGS sequence"/>
</dbReference>
<feature type="transmembrane region" description="Helical" evidence="1">
    <location>
        <begin position="104"/>
        <end position="124"/>
    </location>
</feature>
<organism evidence="2 3">
    <name type="scientific">Elysia marginata</name>
    <dbReference type="NCBI Taxonomy" id="1093978"/>
    <lineage>
        <taxon>Eukaryota</taxon>
        <taxon>Metazoa</taxon>
        <taxon>Spiralia</taxon>
        <taxon>Lophotrochozoa</taxon>
        <taxon>Mollusca</taxon>
        <taxon>Gastropoda</taxon>
        <taxon>Heterobranchia</taxon>
        <taxon>Euthyneura</taxon>
        <taxon>Panpulmonata</taxon>
        <taxon>Sacoglossa</taxon>
        <taxon>Placobranchoidea</taxon>
        <taxon>Plakobranchidae</taxon>
        <taxon>Elysia</taxon>
    </lineage>
</organism>
<accession>A0AAV4HWQ4</accession>
<dbReference type="EMBL" id="BMAT01002238">
    <property type="protein sequence ID" value="GFS02374.1"/>
    <property type="molecule type" value="Genomic_DNA"/>
</dbReference>
<keyword evidence="3" id="KW-1185">Reference proteome</keyword>
<dbReference type="AlphaFoldDB" id="A0AAV4HWQ4"/>
<comment type="caution">
    <text evidence="2">The sequence shown here is derived from an EMBL/GenBank/DDBJ whole genome shotgun (WGS) entry which is preliminary data.</text>
</comment>
<proteinExistence type="predicted"/>
<keyword evidence="1" id="KW-1133">Transmembrane helix</keyword>
<keyword evidence="1" id="KW-0472">Membrane</keyword>
<protein>
    <submittedName>
        <fullName evidence="2">Uncharacterized protein</fullName>
    </submittedName>
</protein>
<evidence type="ECO:0000256" key="1">
    <source>
        <dbReference type="SAM" id="Phobius"/>
    </source>
</evidence>
<reference evidence="2 3" key="1">
    <citation type="journal article" date="2021" name="Elife">
        <title>Chloroplast acquisition without the gene transfer in kleptoplastic sea slugs, Plakobranchus ocellatus.</title>
        <authorList>
            <person name="Maeda T."/>
            <person name="Takahashi S."/>
            <person name="Yoshida T."/>
            <person name="Shimamura S."/>
            <person name="Takaki Y."/>
            <person name="Nagai Y."/>
            <person name="Toyoda A."/>
            <person name="Suzuki Y."/>
            <person name="Arimoto A."/>
            <person name="Ishii H."/>
            <person name="Satoh N."/>
            <person name="Nishiyama T."/>
            <person name="Hasebe M."/>
            <person name="Maruyama T."/>
            <person name="Minagawa J."/>
            <person name="Obokata J."/>
            <person name="Shigenobu S."/>
        </authorList>
    </citation>
    <scope>NUCLEOTIDE SEQUENCE [LARGE SCALE GENOMIC DNA]</scope>
</reference>
<evidence type="ECO:0000313" key="2">
    <source>
        <dbReference type="EMBL" id="GFS02374.1"/>
    </source>
</evidence>
<sequence>MERAACTQQYFISTQVNKVPELMFGYFILLRRYLHIAELMFGYFILPRRYLHKAELIFEYFILPRRYLHKAVSDVAPGTTGHNQGAALIQQPCRLTITMSSGTHGWTCGIVILLSVLQVVHASWW</sequence>